<comment type="similarity">
    <text evidence="1">Belongs to the mycobacterial PPE family.</text>
</comment>
<dbReference type="Pfam" id="PF00823">
    <property type="entry name" value="PPE"/>
    <property type="match status" value="1"/>
</dbReference>
<proteinExistence type="inferred from homology"/>
<dbReference type="SUPFAM" id="SSF140459">
    <property type="entry name" value="PE/PPE dimer-like"/>
    <property type="match status" value="1"/>
</dbReference>
<dbReference type="Proteomes" id="UP000249682">
    <property type="component" value="Chromosome"/>
</dbReference>
<organism evidence="3 4">
    <name type="scientific">Mycobacterium leprae</name>
    <dbReference type="NCBI Taxonomy" id="1769"/>
    <lineage>
        <taxon>Bacteria</taxon>
        <taxon>Bacillati</taxon>
        <taxon>Actinomycetota</taxon>
        <taxon>Actinomycetes</taxon>
        <taxon>Mycobacteriales</taxon>
        <taxon>Mycobacteriaceae</taxon>
        <taxon>Mycobacterium</taxon>
    </lineage>
</organism>
<feature type="domain" description="PPE" evidence="2">
    <location>
        <begin position="2"/>
        <end position="60"/>
    </location>
</feature>
<dbReference type="EMBL" id="CP029543">
    <property type="protein sequence ID" value="AWV48983.1"/>
    <property type="molecule type" value="Genomic_DNA"/>
</dbReference>
<dbReference type="AlphaFoldDB" id="A0AAD0P9Y7"/>
<accession>A0AAD0P9Y7</accession>
<dbReference type="PANTHER" id="PTHR46766">
    <property type="entry name" value="GLUTAMINE-RICH PROTEIN 2"/>
    <property type="match status" value="1"/>
</dbReference>
<dbReference type="PANTHER" id="PTHR46766:SF1">
    <property type="entry name" value="GLUTAMINE-RICH PROTEIN 2"/>
    <property type="match status" value="1"/>
</dbReference>
<reference evidence="3 4" key="1">
    <citation type="submission" date="2018-05" db="EMBL/GenBank/DDBJ databases">
        <title>Evolution of small genomes with special reference to Mycobacterium leprae.</title>
        <authorList>
            <person name="Mohanty P.S."/>
            <person name="Bansal A.K."/>
            <person name="Gupta U.D."/>
            <person name="Naaz F."/>
            <person name="Dwivedi V.D."/>
            <person name="Singh H."/>
            <person name="Gupta G."/>
            <person name="Sharma S."/>
            <person name="Arora M."/>
        </authorList>
    </citation>
    <scope>NUCLEOTIDE SEQUENCE [LARGE SCALE GENOMIC DNA]</scope>
    <source>
        <strain evidence="3 4">MRHRU-235-G</strain>
    </source>
</reference>
<dbReference type="GO" id="GO:0052572">
    <property type="term" value="P:response to host immune response"/>
    <property type="evidence" value="ECO:0007669"/>
    <property type="project" value="TreeGrafter"/>
</dbReference>
<evidence type="ECO:0000313" key="3">
    <source>
        <dbReference type="EMBL" id="AWV48983.1"/>
    </source>
</evidence>
<name>A0AAD0P9Y7_MYCLR</name>
<dbReference type="Gene3D" id="1.20.1260.20">
    <property type="entry name" value="PPE superfamily"/>
    <property type="match status" value="1"/>
</dbReference>
<evidence type="ECO:0000256" key="1">
    <source>
        <dbReference type="ARBA" id="ARBA00010652"/>
    </source>
</evidence>
<evidence type="ECO:0000259" key="2">
    <source>
        <dbReference type="Pfam" id="PF00823"/>
    </source>
</evidence>
<gene>
    <name evidence="3" type="ORF">DIJ64_04335</name>
</gene>
<evidence type="ECO:0000313" key="4">
    <source>
        <dbReference type="Proteomes" id="UP000249682"/>
    </source>
</evidence>
<dbReference type="InterPro" id="IPR000030">
    <property type="entry name" value="PPE_dom"/>
</dbReference>
<sequence>MDFATLPPEINSPRMYADPGSGPMMAAVAVWDELATELHSAVASYVTVTAALAGVRRGKADSISITSVVSVDK</sequence>
<dbReference type="InterPro" id="IPR038332">
    <property type="entry name" value="PPE_sf"/>
</dbReference>
<protein>
    <recommendedName>
        <fullName evidence="2">PPE domain-containing protein</fullName>
    </recommendedName>
</protein>